<dbReference type="Pfam" id="PF16264">
    <property type="entry name" value="SatD"/>
    <property type="match status" value="1"/>
</dbReference>
<organism evidence="1 2">
    <name type="scientific">Methanobacterium congolense</name>
    <dbReference type="NCBI Taxonomy" id="118062"/>
    <lineage>
        <taxon>Archaea</taxon>
        <taxon>Methanobacteriati</taxon>
        <taxon>Methanobacteriota</taxon>
        <taxon>Methanomada group</taxon>
        <taxon>Methanobacteria</taxon>
        <taxon>Methanobacteriales</taxon>
        <taxon>Methanobacteriaceae</taxon>
        <taxon>Methanobacterium</taxon>
    </lineage>
</organism>
<evidence type="ECO:0000313" key="1">
    <source>
        <dbReference type="EMBL" id="SCG85440.1"/>
    </source>
</evidence>
<dbReference type="KEGG" id="mcub:MCBB_0876"/>
<gene>
    <name evidence="1" type="ORF">MCBB_0876</name>
</gene>
<protein>
    <recommendedName>
        <fullName evidence="3">SatD family (SatD)</fullName>
    </recommendedName>
</protein>
<sequence>MGCIFKLQLIWLFLYGVVNIKGTMKGELYLLLGDVVASRKLDHREDFQKKLNQICFEVNQRYKNDLYANIKIIKGADEIGCVFKSVKNTYEMLDFIWNEIQPQKMRFVLVRGLIDTAVSTKDVTQMDGPAFHRASNMMVSLKKSGLLFEMSVGDDLTDTALGGQFNLITMIKNSWSSRRREIVRIYDEEGNQEIVADRMGISQQAVSKNLKESMWDKIKPIEENLEVAMNLYSDRLE</sequence>
<accession>A0A1D3L1Y0</accession>
<evidence type="ECO:0008006" key="3">
    <source>
        <dbReference type="Google" id="ProtNLM"/>
    </source>
</evidence>
<proteinExistence type="predicted"/>
<name>A0A1D3L1Y0_9EURY</name>
<dbReference type="Proteomes" id="UP000094707">
    <property type="component" value="Chromosome I"/>
</dbReference>
<dbReference type="STRING" id="118062.MCBB_0876"/>
<reference evidence="1 2" key="1">
    <citation type="submission" date="2016-08" db="EMBL/GenBank/DDBJ databases">
        <authorList>
            <person name="Seilhamer J.J."/>
        </authorList>
    </citation>
    <scope>NUCLEOTIDE SEQUENCE [LARGE SCALE GENOMIC DNA]</scope>
    <source>
        <strain evidence="1">Buetzberg</strain>
    </source>
</reference>
<dbReference type="EMBL" id="LT607756">
    <property type="protein sequence ID" value="SCG85440.1"/>
    <property type="molecule type" value="Genomic_DNA"/>
</dbReference>
<dbReference type="AlphaFoldDB" id="A0A1D3L1Y0"/>
<keyword evidence="2" id="KW-1185">Reference proteome</keyword>
<evidence type="ECO:0000313" key="2">
    <source>
        <dbReference type="Proteomes" id="UP000094707"/>
    </source>
</evidence>
<dbReference type="InterPro" id="IPR032580">
    <property type="entry name" value="SatD"/>
</dbReference>